<evidence type="ECO:0000259" key="8">
    <source>
        <dbReference type="Pfam" id="PF06155"/>
    </source>
</evidence>
<dbReference type="PANTHER" id="PTHR10696">
    <property type="entry name" value="GAMMA-BUTYROBETAINE HYDROXYLASE-RELATED"/>
    <property type="match status" value="1"/>
</dbReference>
<evidence type="ECO:0000256" key="1">
    <source>
        <dbReference type="ARBA" id="ARBA00001954"/>
    </source>
</evidence>
<gene>
    <name evidence="9" type="ORF">AURDEDRAFT_140056</name>
</gene>
<evidence type="ECO:0000256" key="6">
    <source>
        <dbReference type="ARBA" id="ARBA00023004"/>
    </source>
</evidence>
<comment type="cofactor">
    <cofactor evidence="1">
        <name>Fe(2+)</name>
        <dbReference type="ChEBI" id="CHEBI:29033"/>
    </cofactor>
</comment>
<dbReference type="Proteomes" id="UP000006514">
    <property type="component" value="Unassembled WGS sequence"/>
</dbReference>
<organism evidence="9 10">
    <name type="scientific">Auricularia subglabra (strain TFB-10046 / SS5)</name>
    <name type="common">White-rot fungus</name>
    <name type="synonym">Auricularia delicata (strain TFB10046)</name>
    <dbReference type="NCBI Taxonomy" id="717982"/>
    <lineage>
        <taxon>Eukaryota</taxon>
        <taxon>Fungi</taxon>
        <taxon>Dikarya</taxon>
        <taxon>Basidiomycota</taxon>
        <taxon>Agaricomycotina</taxon>
        <taxon>Agaricomycetes</taxon>
        <taxon>Auriculariales</taxon>
        <taxon>Auriculariaceae</taxon>
        <taxon>Auricularia</taxon>
    </lineage>
</organism>
<keyword evidence="3" id="KW-0479">Metal-binding</keyword>
<dbReference type="GO" id="GO:0046872">
    <property type="term" value="F:metal ion binding"/>
    <property type="evidence" value="ECO:0007669"/>
    <property type="project" value="UniProtKB-KW"/>
</dbReference>
<proteinExistence type="inferred from homology"/>
<evidence type="ECO:0000256" key="3">
    <source>
        <dbReference type="ARBA" id="ARBA00022723"/>
    </source>
</evidence>
<dbReference type="KEGG" id="adl:AURDEDRAFT_140056"/>
<evidence type="ECO:0000256" key="5">
    <source>
        <dbReference type="ARBA" id="ARBA00023002"/>
    </source>
</evidence>
<dbReference type="InterPro" id="IPR050411">
    <property type="entry name" value="AlphaKG_dependent_hydroxylases"/>
</dbReference>
<dbReference type="OMA" id="MPYFEYK"/>
<evidence type="ECO:0000259" key="7">
    <source>
        <dbReference type="Pfam" id="PF02668"/>
    </source>
</evidence>
<dbReference type="AlphaFoldDB" id="J0WUT2"/>
<keyword evidence="5" id="KW-0560">Oxidoreductase</keyword>
<evidence type="ECO:0000313" key="9">
    <source>
        <dbReference type="EMBL" id="EJD36534.1"/>
    </source>
</evidence>
<evidence type="ECO:0000256" key="2">
    <source>
        <dbReference type="ARBA" id="ARBA00008654"/>
    </source>
</evidence>
<dbReference type="Gene3D" id="3.60.130.10">
    <property type="entry name" value="Clavaminate synthase-like"/>
    <property type="match status" value="1"/>
</dbReference>
<feature type="domain" description="Gamma-butyrobetaine hydroxylase-like N-terminal" evidence="8">
    <location>
        <begin position="16"/>
        <end position="79"/>
    </location>
</feature>
<dbReference type="InterPro" id="IPR042098">
    <property type="entry name" value="TauD-like_sf"/>
</dbReference>
<dbReference type="eggNOG" id="KOG3888">
    <property type="taxonomic scope" value="Eukaryota"/>
</dbReference>
<dbReference type="InterPro" id="IPR010376">
    <property type="entry name" value="GBBH-like_N"/>
</dbReference>
<evidence type="ECO:0000256" key="4">
    <source>
        <dbReference type="ARBA" id="ARBA00022964"/>
    </source>
</evidence>
<dbReference type="PANTHER" id="PTHR10696:SF25">
    <property type="entry name" value="OXIDOREDUCTASE AIM17-RELATED"/>
    <property type="match status" value="1"/>
</dbReference>
<dbReference type="Pfam" id="PF06155">
    <property type="entry name" value="GBBH-like_N"/>
    <property type="match status" value="1"/>
</dbReference>
<dbReference type="GO" id="GO:0005739">
    <property type="term" value="C:mitochondrion"/>
    <property type="evidence" value="ECO:0007669"/>
    <property type="project" value="TreeGrafter"/>
</dbReference>
<dbReference type="Pfam" id="PF02668">
    <property type="entry name" value="TauD"/>
    <property type="match status" value="1"/>
</dbReference>
<dbReference type="CDD" id="cd00250">
    <property type="entry name" value="CAS_like"/>
    <property type="match status" value="1"/>
</dbReference>
<evidence type="ECO:0000313" key="10">
    <source>
        <dbReference type="Proteomes" id="UP000006514"/>
    </source>
</evidence>
<keyword evidence="10" id="KW-1185">Reference proteome</keyword>
<dbReference type="GO" id="GO:0016706">
    <property type="term" value="F:2-oxoglutarate-dependent dioxygenase activity"/>
    <property type="evidence" value="ECO:0007669"/>
    <property type="project" value="UniProtKB-ARBA"/>
</dbReference>
<reference evidence="10" key="1">
    <citation type="journal article" date="2012" name="Science">
        <title>The Paleozoic origin of enzymatic lignin decomposition reconstructed from 31 fungal genomes.</title>
        <authorList>
            <person name="Floudas D."/>
            <person name="Binder M."/>
            <person name="Riley R."/>
            <person name="Barry K."/>
            <person name="Blanchette R.A."/>
            <person name="Henrissat B."/>
            <person name="Martinez A.T."/>
            <person name="Otillar R."/>
            <person name="Spatafora J.W."/>
            <person name="Yadav J.S."/>
            <person name="Aerts A."/>
            <person name="Benoit I."/>
            <person name="Boyd A."/>
            <person name="Carlson A."/>
            <person name="Copeland A."/>
            <person name="Coutinho P.M."/>
            <person name="de Vries R.P."/>
            <person name="Ferreira P."/>
            <person name="Findley K."/>
            <person name="Foster B."/>
            <person name="Gaskell J."/>
            <person name="Glotzer D."/>
            <person name="Gorecki P."/>
            <person name="Heitman J."/>
            <person name="Hesse C."/>
            <person name="Hori C."/>
            <person name="Igarashi K."/>
            <person name="Jurgens J.A."/>
            <person name="Kallen N."/>
            <person name="Kersten P."/>
            <person name="Kohler A."/>
            <person name="Kuees U."/>
            <person name="Kumar T.K.A."/>
            <person name="Kuo A."/>
            <person name="LaButti K."/>
            <person name="Larrondo L.F."/>
            <person name="Lindquist E."/>
            <person name="Ling A."/>
            <person name="Lombard V."/>
            <person name="Lucas S."/>
            <person name="Lundell T."/>
            <person name="Martin R."/>
            <person name="McLaughlin D.J."/>
            <person name="Morgenstern I."/>
            <person name="Morin E."/>
            <person name="Murat C."/>
            <person name="Nagy L.G."/>
            <person name="Nolan M."/>
            <person name="Ohm R.A."/>
            <person name="Patyshakuliyeva A."/>
            <person name="Rokas A."/>
            <person name="Ruiz-Duenas F.J."/>
            <person name="Sabat G."/>
            <person name="Salamov A."/>
            <person name="Samejima M."/>
            <person name="Schmutz J."/>
            <person name="Slot J.C."/>
            <person name="St John F."/>
            <person name="Stenlid J."/>
            <person name="Sun H."/>
            <person name="Sun S."/>
            <person name="Syed K."/>
            <person name="Tsang A."/>
            <person name="Wiebenga A."/>
            <person name="Young D."/>
            <person name="Pisabarro A."/>
            <person name="Eastwood D.C."/>
            <person name="Martin F."/>
            <person name="Cullen D."/>
            <person name="Grigoriev I.V."/>
            <person name="Hibbett D.S."/>
        </authorList>
    </citation>
    <scope>NUCLEOTIDE SEQUENCE [LARGE SCALE GENOMIC DNA]</scope>
    <source>
        <strain evidence="10">TFB10046</strain>
    </source>
</reference>
<name>J0WUT2_AURST</name>
<keyword evidence="6" id="KW-0408">Iron</keyword>
<dbReference type="Gene3D" id="3.30.2020.30">
    <property type="match status" value="1"/>
</dbReference>
<dbReference type="InterPro" id="IPR038492">
    <property type="entry name" value="GBBH-like_N_sf"/>
</dbReference>
<dbReference type="OrthoDB" id="406634at2759"/>
<accession>J0WUT2</accession>
<feature type="domain" description="TauD/TfdA-like" evidence="7">
    <location>
        <begin position="118"/>
        <end position="360"/>
    </location>
</feature>
<sequence>MLGVRRHLMTFEGIGTFPFRWLRDACQCPSCIHPSTRQKLHASSEISPSMRPEQLEKLGDKLKIQWPGHEHPSVYDRAFLEACTASHPAADPYLERRRWAVRGIRNDPSLFIEYTALLDDDRARLLAFEHLARTGLLFVTGVPTERTGNTECELRTLASAFSEIRETFYGQTWDVVARRGSTNIAYTSLFLGLHMDLMYFEHPPRLQFLHCLRNRVEGGTSLFVDALSAAETLRATNPPAFDILTQTRIQFHYQNDGHYLHRTHRTIELDPGTGAVGHINYSPPFQAPFPPETPDAVYDALKAFAEIIEEDGRVLKYLLREGDAVVFDNRRVLHAREAFEDPAETTVGVGQPSRWLKGCYVEQDTMLDRARVLRTRLTEAGIV</sequence>
<protein>
    <submittedName>
        <fullName evidence="9">Clavaminate synthase-like protein</fullName>
    </submittedName>
</protein>
<dbReference type="InParanoid" id="J0WUT2"/>
<dbReference type="GO" id="GO:0045329">
    <property type="term" value="P:carnitine biosynthetic process"/>
    <property type="evidence" value="ECO:0007669"/>
    <property type="project" value="TreeGrafter"/>
</dbReference>
<dbReference type="SUPFAM" id="SSF51197">
    <property type="entry name" value="Clavaminate synthase-like"/>
    <property type="match status" value="1"/>
</dbReference>
<dbReference type="EMBL" id="JH687859">
    <property type="protein sequence ID" value="EJD36534.1"/>
    <property type="molecule type" value="Genomic_DNA"/>
</dbReference>
<keyword evidence="4" id="KW-0223">Dioxygenase</keyword>
<comment type="similarity">
    <text evidence="2">Belongs to the gamma-BBH/TMLD family.</text>
</comment>
<dbReference type="InterPro" id="IPR003819">
    <property type="entry name" value="TauD/TfdA-like"/>
</dbReference>